<dbReference type="OrthoDB" id="299672at2759"/>
<evidence type="ECO:0000313" key="1">
    <source>
        <dbReference type="EMBL" id="OMJ91409.1"/>
    </source>
</evidence>
<accession>A0A1R2CQY2</accession>
<evidence type="ECO:0000313" key="2">
    <source>
        <dbReference type="Proteomes" id="UP000187209"/>
    </source>
</evidence>
<proteinExistence type="predicted"/>
<keyword evidence="2" id="KW-1185">Reference proteome</keyword>
<comment type="caution">
    <text evidence="1">The sequence shown here is derived from an EMBL/GenBank/DDBJ whole genome shotgun (WGS) entry which is preliminary data.</text>
</comment>
<sequence length="278" mass="32689">MLTASPEKAVKYMDIYYDSIGKYINSIPLRSCTPNAPDIQKQEKYQGTTDILSNNDIHESRKSIRFQPKLNKKSIKIASKLGDSKKRLTTSPNKIKFTEDFNTHHPEINKISQKLTEGRDNGKNVWNSLYDKGEDKKKAIERLKLKIRLIENYHEEYSFRPNILQNSSNRSKIDIAERLYQWAKDRECKIKEKKDANADKDMKECTFYPRITENKLFNDNFTDIKGVSTYIERGRRIKNDMNLECMQIKNNTVVKDVNKKKYKEILNILHEEVQSLDI</sequence>
<protein>
    <submittedName>
        <fullName evidence="1">Uncharacterized protein</fullName>
    </submittedName>
</protein>
<gene>
    <name evidence="1" type="ORF">SteCoe_6097</name>
</gene>
<dbReference type="AlphaFoldDB" id="A0A1R2CQY2"/>
<dbReference type="PANTHER" id="PTHR37028:SF4">
    <property type="entry name" value="ALMS MOTIF DOMAIN-CONTAINING PROTEIN"/>
    <property type="match status" value="1"/>
</dbReference>
<organism evidence="1 2">
    <name type="scientific">Stentor coeruleus</name>
    <dbReference type="NCBI Taxonomy" id="5963"/>
    <lineage>
        <taxon>Eukaryota</taxon>
        <taxon>Sar</taxon>
        <taxon>Alveolata</taxon>
        <taxon>Ciliophora</taxon>
        <taxon>Postciliodesmatophora</taxon>
        <taxon>Heterotrichea</taxon>
        <taxon>Heterotrichida</taxon>
        <taxon>Stentoridae</taxon>
        <taxon>Stentor</taxon>
    </lineage>
</organism>
<dbReference type="EMBL" id="MPUH01000082">
    <property type="protein sequence ID" value="OMJ91409.1"/>
    <property type="molecule type" value="Genomic_DNA"/>
</dbReference>
<dbReference type="Proteomes" id="UP000187209">
    <property type="component" value="Unassembled WGS sequence"/>
</dbReference>
<name>A0A1R2CQY2_9CILI</name>
<reference evidence="1 2" key="1">
    <citation type="submission" date="2016-11" db="EMBL/GenBank/DDBJ databases">
        <title>The macronuclear genome of Stentor coeruleus: a giant cell with tiny introns.</title>
        <authorList>
            <person name="Slabodnick M."/>
            <person name="Ruby J.G."/>
            <person name="Reiff S.B."/>
            <person name="Swart E.C."/>
            <person name="Gosai S."/>
            <person name="Prabakaran S."/>
            <person name="Witkowska E."/>
            <person name="Larue G.E."/>
            <person name="Fisher S."/>
            <person name="Freeman R.M."/>
            <person name="Gunawardena J."/>
            <person name="Chu W."/>
            <person name="Stover N.A."/>
            <person name="Gregory B.D."/>
            <person name="Nowacki M."/>
            <person name="Derisi J."/>
            <person name="Roy S.W."/>
            <person name="Marshall W.F."/>
            <person name="Sood P."/>
        </authorList>
    </citation>
    <scope>NUCLEOTIDE SEQUENCE [LARGE SCALE GENOMIC DNA]</scope>
    <source>
        <strain evidence="1">WM001</strain>
    </source>
</reference>
<dbReference type="PANTHER" id="PTHR37028">
    <property type="entry name" value="UNNAMED PRODUCT-RELATED"/>
    <property type="match status" value="1"/>
</dbReference>